<dbReference type="GO" id="GO:0036377">
    <property type="term" value="P:arbuscular mycorrhizal association"/>
    <property type="evidence" value="ECO:0007669"/>
    <property type="project" value="InterPro"/>
</dbReference>
<dbReference type="STRING" id="57577.A0A2K3NU36"/>
<dbReference type="EMBL" id="ASHM01001363">
    <property type="protein sequence ID" value="PNY06542.1"/>
    <property type="molecule type" value="Genomic_DNA"/>
</dbReference>
<reference evidence="1 2" key="1">
    <citation type="journal article" date="2014" name="Am. J. Bot.">
        <title>Genome assembly and annotation for red clover (Trifolium pratense; Fabaceae).</title>
        <authorList>
            <person name="Istvanek J."/>
            <person name="Jaros M."/>
            <person name="Krenek A."/>
            <person name="Repkova J."/>
        </authorList>
    </citation>
    <scope>NUCLEOTIDE SEQUENCE [LARGE SCALE GENOMIC DNA]</scope>
    <source>
        <strain evidence="2">cv. Tatra</strain>
        <tissue evidence="1">Young leaves</tissue>
    </source>
</reference>
<dbReference type="AlphaFoldDB" id="A0A2K3NU36"/>
<accession>A0A2K3NU36</accession>
<dbReference type="PANTHER" id="PTHR36890">
    <property type="entry name" value="PROTEIN CYCLOPS"/>
    <property type="match status" value="1"/>
</dbReference>
<organism evidence="1 2">
    <name type="scientific">Trifolium pratense</name>
    <name type="common">Red clover</name>
    <dbReference type="NCBI Taxonomy" id="57577"/>
    <lineage>
        <taxon>Eukaryota</taxon>
        <taxon>Viridiplantae</taxon>
        <taxon>Streptophyta</taxon>
        <taxon>Embryophyta</taxon>
        <taxon>Tracheophyta</taxon>
        <taxon>Spermatophyta</taxon>
        <taxon>Magnoliopsida</taxon>
        <taxon>eudicotyledons</taxon>
        <taxon>Gunneridae</taxon>
        <taxon>Pentapetalae</taxon>
        <taxon>rosids</taxon>
        <taxon>fabids</taxon>
        <taxon>Fabales</taxon>
        <taxon>Fabaceae</taxon>
        <taxon>Papilionoideae</taxon>
        <taxon>50 kb inversion clade</taxon>
        <taxon>NPAAA clade</taxon>
        <taxon>Hologalegina</taxon>
        <taxon>IRL clade</taxon>
        <taxon>Trifolieae</taxon>
        <taxon>Trifolium</taxon>
    </lineage>
</organism>
<sequence length="141" mass="16240">MEGRGFSGLFKNSSEELFLKTVMESPIGMPVPTMDMIGFKTVSQSFRADSEELFKRWLTTDQEASFYRYHMIRKFFNFIISTEIVNMSNQQHVGVASDGRNNDKSCIQNNFLANDVSDDFNFPIRDPVDRELQSSNLFLAK</sequence>
<dbReference type="GO" id="GO:0005634">
    <property type="term" value="C:nucleus"/>
    <property type="evidence" value="ECO:0007669"/>
    <property type="project" value="InterPro"/>
</dbReference>
<proteinExistence type="predicted"/>
<protein>
    <submittedName>
        <fullName evidence="1">CYCLOPS protein</fullName>
    </submittedName>
</protein>
<dbReference type="GO" id="GO:0043565">
    <property type="term" value="F:sequence-specific DNA binding"/>
    <property type="evidence" value="ECO:0007669"/>
    <property type="project" value="InterPro"/>
</dbReference>
<dbReference type="Proteomes" id="UP000236291">
    <property type="component" value="Unassembled WGS sequence"/>
</dbReference>
<gene>
    <name evidence="1" type="primary">CYCLOPS</name>
    <name evidence="1" type="ORF">L195_g003012</name>
</gene>
<evidence type="ECO:0000313" key="2">
    <source>
        <dbReference type="Proteomes" id="UP000236291"/>
    </source>
</evidence>
<dbReference type="PANTHER" id="PTHR36890:SF1">
    <property type="entry name" value="PROTEIN CYCLOPS"/>
    <property type="match status" value="1"/>
</dbReference>
<dbReference type="InterPro" id="IPR040036">
    <property type="entry name" value="CYCLOPS"/>
</dbReference>
<reference evidence="1 2" key="2">
    <citation type="journal article" date="2017" name="Front. Plant Sci.">
        <title>Gene Classification and Mining of Molecular Markers Useful in Red Clover (Trifolium pratense) Breeding.</title>
        <authorList>
            <person name="Istvanek J."/>
            <person name="Dluhosova J."/>
            <person name="Dluhos P."/>
            <person name="Patkova L."/>
            <person name="Nedelnik J."/>
            <person name="Repkova J."/>
        </authorList>
    </citation>
    <scope>NUCLEOTIDE SEQUENCE [LARGE SCALE GENOMIC DNA]</scope>
    <source>
        <strain evidence="2">cv. Tatra</strain>
        <tissue evidence="1">Young leaves</tissue>
    </source>
</reference>
<evidence type="ECO:0000313" key="1">
    <source>
        <dbReference type="EMBL" id="PNY06542.1"/>
    </source>
</evidence>
<feature type="non-terminal residue" evidence="1">
    <location>
        <position position="141"/>
    </location>
</feature>
<comment type="caution">
    <text evidence="1">The sequence shown here is derived from an EMBL/GenBank/DDBJ whole genome shotgun (WGS) entry which is preliminary data.</text>
</comment>
<name>A0A2K3NU36_TRIPR</name>